<feature type="region of interest" description="Disordered" evidence="1">
    <location>
        <begin position="88"/>
        <end position="172"/>
    </location>
</feature>
<organism evidence="2 3">
    <name type="scientific">Mucor flavus</name>
    <dbReference type="NCBI Taxonomy" id="439312"/>
    <lineage>
        <taxon>Eukaryota</taxon>
        <taxon>Fungi</taxon>
        <taxon>Fungi incertae sedis</taxon>
        <taxon>Mucoromycota</taxon>
        <taxon>Mucoromycotina</taxon>
        <taxon>Mucoromycetes</taxon>
        <taxon>Mucorales</taxon>
        <taxon>Mucorineae</taxon>
        <taxon>Mucoraceae</taxon>
        <taxon>Mucor</taxon>
    </lineage>
</organism>
<feature type="compositionally biased region" description="Basic and acidic residues" evidence="1">
    <location>
        <begin position="257"/>
        <end position="274"/>
    </location>
</feature>
<feature type="region of interest" description="Disordered" evidence="1">
    <location>
        <begin position="186"/>
        <end position="289"/>
    </location>
</feature>
<feature type="compositionally biased region" description="Low complexity" evidence="1">
    <location>
        <begin position="222"/>
        <end position="237"/>
    </location>
</feature>
<feature type="compositionally biased region" description="Basic and acidic residues" evidence="1">
    <location>
        <begin position="163"/>
        <end position="172"/>
    </location>
</feature>
<feature type="region of interest" description="Disordered" evidence="1">
    <location>
        <begin position="1"/>
        <end position="55"/>
    </location>
</feature>
<evidence type="ECO:0000313" key="3">
    <source>
        <dbReference type="Proteomes" id="UP001473302"/>
    </source>
</evidence>
<gene>
    <name evidence="2" type="ORF">MFLAVUS_002159</name>
</gene>
<name>A0ABP9YPH7_9FUNG</name>
<keyword evidence="3" id="KW-1185">Reference proteome</keyword>
<comment type="caution">
    <text evidence="2">The sequence shown here is derived from an EMBL/GenBank/DDBJ whole genome shotgun (WGS) entry which is preliminary data.</text>
</comment>
<dbReference type="EMBL" id="BAABUK010000003">
    <property type="protein sequence ID" value="GAA5808763.1"/>
    <property type="molecule type" value="Genomic_DNA"/>
</dbReference>
<accession>A0ABP9YPH7</accession>
<reference evidence="2 3" key="1">
    <citation type="submission" date="2024-04" db="EMBL/GenBank/DDBJ databases">
        <title>genome sequences of Mucor flavus KT1a and Helicostylum pulchrum KT1b strains isolated from the surface of a dry-aged beef.</title>
        <authorList>
            <person name="Toyotome T."/>
            <person name="Hosono M."/>
            <person name="Torimaru M."/>
            <person name="Fukuda K."/>
            <person name="Mikami N."/>
        </authorList>
    </citation>
    <scope>NUCLEOTIDE SEQUENCE [LARGE SCALE GENOMIC DNA]</scope>
    <source>
        <strain evidence="2 3">KT1a</strain>
    </source>
</reference>
<evidence type="ECO:0000313" key="2">
    <source>
        <dbReference type="EMBL" id="GAA5808763.1"/>
    </source>
</evidence>
<sequence>MSSSPSTEKTISPSTTTSRYSERYKALLKDSPPRESSPKAAEKQTKPNEAKVYNGDKYLAYEIKNEDRGEWRQSTTSVAKEVEQVQVKKPTHIARSPPQVAVTEKKRSVPGYMQATSSFSSKLRLTKEKRNALGPRSRGGINKRVGTAKVPRYQSTTSINAIEDIRSEMGSDDRYVSMAARIKLFEKGLGNGSNKRVPVTPHKSSSTSTTSSQGTPAPVNRNVTSSPKPSSVTSNASTPSYLRKTVASETKSTQRKTSSDFREKLNLWKGKDKLTSNTNNVKKGLKRKE</sequence>
<dbReference type="Proteomes" id="UP001473302">
    <property type="component" value="Unassembled WGS sequence"/>
</dbReference>
<proteinExistence type="predicted"/>
<feature type="compositionally biased region" description="Basic and acidic residues" evidence="1">
    <location>
        <begin position="20"/>
        <end position="49"/>
    </location>
</feature>
<protein>
    <submittedName>
        <fullName evidence="2">Uncharacterized protein</fullName>
    </submittedName>
</protein>
<feature type="compositionally biased region" description="Polar residues" evidence="1">
    <location>
        <begin position="1"/>
        <end position="19"/>
    </location>
</feature>
<feature type="compositionally biased region" description="Polar residues" evidence="1">
    <location>
        <begin position="114"/>
        <end position="123"/>
    </location>
</feature>
<evidence type="ECO:0000256" key="1">
    <source>
        <dbReference type="SAM" id="MobiDB-lite"/>
    </source>
</evidence>